<feature type="non-terminal residue" evidence="2">
    <location>
        <position position="236"/>
    </location>
</feature>
<evidence type="ECO:0000313" key="2">
    <source>
        <dbReference type="EMBL" id="CAG7734925.1"/>
    </source>
</evidence>
<keyword evidence="1" id="KW-0472">Membrane</keyword>
<gene>
    <name evidence="2" type="ORF">AFUS01_LOCUS23285</name>
</gene>
<keyword evidence="1" id="KW-1133">Transmembrane helix</keyword>
<comment type="caution">
    <text evidence="2">The sequence shown here is derived from an EMBL/GenBank/DDBJ whole genome shotgun (WGS) entry which is preliminary data.</text>
</comment>
<sequence>FATNYTQGYLECSAAYTSKFLSTIDYFFTGLDCTKHLMSDDFPLESIIKMSTKQEQPFVLGFENGDEQLVSIDKQTNEARIDATAGIKSAATLKWHIHVTIKAGMNKITCYAPRINSSTWAHSKYNLNVIREPRDQLLLYIMIGGAISGVIIIALGLLIDFLARRKTVVVVKTLTPEEVKEFLLGSGTSIPGQNKSLILENMEFDHKLKIPSRDLTTENTVIGSGQYGIVHQGKYG</sequence>
<keyword evidence="3" id="KW-1185">Reference proteome</keyword>
<keyword evidence="1" id="KW-0812">Transmembrane</keyword>
<feature type="transmembrane region" description="Helical" evidence="1">
    <location>
        <begin position="137"/>
        <end position="159"/>
    </location>
</feature>
<proteinExistence type="predicted"/>
<name>A0A8J2K922_9HEXA</name>
<evidence type="ECO:0000313" key="3">
    <source>
        <dbReference type="Proteomes" id="UP000708208"/>
    </source>
</evidence>
<accession>A0A8J2K922</accession>
<dbReference type="AlphaFoldDB" id="A0A8J2K922"/>
<protein>
    <submittedName>
        <fullName evidence="2">Uncharacterized protein</fullName>
    </submittedName>
</protein>
<reference evidence="2" key="1">
    <citation type="submission" date="2021-06" db="EMBL/GenBank/DDBJ databases">
        <authorList>
            <person name="Hodson N. C."/>
            <person name="Mongue J. A."/>
            <person name="Jaron S. K."/>
        </authorList>
    </citation>
    <scope>NUCLEOTIDE SEQUENCE</scope>
</reference>
<dbReference type="Proteomes" id="UP000708208">
    <property type="component" value="Unassembled WGS sequence"/>
</dbReference>
<feature type="non-terminal residue" evidence="2">
    <location>
        <position position="1"/>
    </location>
</feature>
<evidence type="ECO:0000256" key="1">
    <source>
        <dbReference type="SAM" id="Phobius"/>
    </source>
</evidence>
<dbReference type="EMBL" id="CAJVCH010278763">
    <property type="protein sequence ID" value="CAG7734925.1"/>
    <property type="molecule type" value="Genomic_DNA"/>
</dbReference>
<organism evidence="2 3">
    <name type="scientific">Allacma fusca</name>
    <dbReference type="NCBI Taxonomy" id="39272"/>
    <lineage>
        <taxon>Eukaryota</taxon>
        <taxon>Metazoa</taxon>
        <taxon>Ecdysozoa</taxon>
        <taxon>Arthropoda</taxon>
        <taxon>Hexapoda</taxon>
        <taxon>Collembola</taxon>
        <taxon>Symphypleona</taxon>
        <taxon>Sminthuridae</taxon>
        <taxon>Allacma</taxon>
    </lineage>
</organism>